<dbReference type="AlphaFoldDB" id="A0A1M7KLB2"/>
<keyword evidence="1" id="KW-0812">Transmembrane</keyword>
<evidence type="ECO:0000259" key="3">
    <source>
        <dbReference type="Pfam" id="PF26514"/>
    </source>
</evidence>
<dbReference type="Proteomes" id="UP000184375">
    <property type="component" value="Unassembled WGS sequence"/>
</dbReference>
<name>A0A1M7KLB2_9FIRM</name>
<keyword evidence="1" id="KW-1133">Transmembrane helix</keyword>
<feature type="transmembrane region" description="Helical" evidence="1">
    <location>
        <begin position="257"/>
        <end position="275"/>
    </location>
</feature>
<proteinExistence type="predicted"/>
<feature type="transmembrane region" description="Helical" evidence="1">
    <location>
        <begin position="178"/>
        <end position="199"/>
    </location>
</feature>
<organism evidence="4 5">
    <name type="scientific">Caldanaerovirga acetigignens</name>
    <dbReference type="NCBI Taxonomy" id="447595"/>
    <lineage>
        <taxon>Bacteria</taxon>
        <taxon>Bacillati</taxon>
        <taxon>Bacillota</taxon>
        <taxon>Clostridia</taxon>
        <taxon>Thermosediminibacterales</taxon>
        <taxon>Thermosediminibacteraceae</taxon>
        <taxon>Caldanaerovirga</taxon>
    </lineage>
</organism>
<feature type="transmembrane region" description="Helical" evidence="1">
    <location>
        <begin position="139"/>
        <end position="157"/>
    </location>
</feature>
<dbReference type="STRING" id="447595.SAMN05660826_01598"/>
<dbReference type="RefSeq" id="WP_073257243.1">
    <property type="nucleotide sequence ID" value="NZ_FRCR01000009.1"/>
</dbReference>
<feature type="chain" id="PRO_5038367779" description="DUF8173 domain-containing protein" evidence="2">
    <location>
        <begin position="20"/>
        <end position="284"/>
    </location>
</feature>
<protein>
    <recommendedName>
        <fullName evidence="3">DUF8173 domain-containing protein</fullName>
    </recommendedName>
</protein>
<keyword evidence="2" id="KW-0732">Signal</keyword>
<reference evidence="5" key="1">
    <citation type="submission" date="2016-11" db="EMBL/GenBank/DDBJ databases">
        <authorList>
            <person name="Varghese N."/>
            <person name="Submissions S."/>
        </authorList>
    </citation>
    <scope>NUCLEOTIDE SEQUENCE [LARGE SCALE GENOMIC DNA]</scope>
    <source>
        <strain evidence="5">DSM 18802</strain>
    </source>
</reference>
<evidence type="ECO:0000256" key="1">
    <source>
        <dbReference type="SAM" id="Phobius"/>
    </source>
</evidence>
<evidence type="ECO:0000313" key="5">
    <source>
        <dbReference type="Proteomes" id="UP000184375"/>
    </source>
</evidence>
<feature type="transmembrane region" description="Helical" evidence="1">
    <location>
        <begin position="205"/>
        <end position="225"/>
    </location>
</feature>
<evidence type="ECO:0000313" key="4">
    <source>
        <dbReference type="EMBL" id="SHM66160.1"/>
    </source>
</evidence>
<keyword evidence="1" id="KW-0472">Membrane</keyword>
<keyword evidence="5" id="KW-1185">Reference proteome</keyword>
<gene>
    <name evidence="4" type="ORF">SAMN05660826_01598</name>
</gene>
<dbReference type="EMBL" id="FRCR01000009">
    <property type="protein sequence ID" value="SHM66160.1"/>
    <property type="molecule type" value="Genomic_DNA"/>
</dbReference>
<sequence length="284" mass="30175">MRKYLIALFVVFFLFPAFANGDGGNIAQIGEDVVINAGEVLNGDAVAIMGDVIINGRISGDAVAVMGDVIVSGTVEGDATAVGGRVIVEENSRVLGKINQVGMAGGIGEVLRNLGKYGFYWNPKMLGRTYFPQTTIFNFLRFLGILALGALTIALFPNNVKTAANTVDRDAFGKLIKGLGLMLLIPVVVLLLVLTLIGIPLIPAVMLLAAIAGFFGYVAVSVFMGRRLNEHVRIASNLLTEYLLGALVLGLVQLMPFLGWIVSPAVFILSLGITFDSRFGTRGV</sequence>
<accession>A0A1M7KLB2</accession>
<dbReference type="Pfam" id="PF26514">
    <property type="entry name" value="DUF8173"/>
    <property type="match status" value="1"/>
</dbReference>
<feature type="domain" description="DUF8173" evidence="3">
    <location>
        <begin position="139"/>
        <end position="274"/>
    </location>
</feature>
<evidence type="ECO:0000256" key="2">
    <source>
        <dbReference type="SAM" id="SignalP"/>
    </source>
</evidence>
<dbReference type="OrthoDB" id="1727334at2"/>
<dbReference type="InterPro" id="IPR058486">
    <property type="entry name" value="DUF8173"/>
</dbReference>
<feature type="signal peptide" evidence="2">
    <location>
        <begin position="1"/>
        <end position="19"/>
    </location>
</feature>